<gene>
    <name evidence="1" type="ORF">EDD32_3132</name>
</gene>
<dbReference type="PANTHER" id="PTHR30121:SF6">
    <property type="entry name" value="SLR6007 PROTEIN"/>
    <property type="match status" value="1"/>
</dbReference>
<dbReference type="OrthoDB" id="9804380at2"/>
<proteinExistence type="predicted"/>
<organism evidence="1 2">
    <name type="scientific">Georgenia muralis</name>
    <dbReference type="NCBI Taxonomy" id="154117"/>
    <lineage>
        <taxon>Bacteria</taxon>
        <taxon>Bacillati</taxon>
        <taxon>Actinomycetota</taxon>
        <taxon>Actinomycetes</taxon>
        <taxon>Micrococcales</taxon>
        <taxon>Bogoriellaceae</taxon>
        <taxon>Georgenia</taxon>
    </lineage>
</organism>
<sequence length="493" mass="53778">MNVERLHTVVLITPNGERRRLRKARRRAAARIGADDRAARRDAARARRVAEAAERRATVILPKAGEPGPAALRTSGRFRLPKHQDTSATWGRAYPFLAEGGLGADGMFVGQDLYSGSAFVYDPWVLYARGLITAPNVVVAGIVGSGKSSLAKSLCTRSISFGRRVYVACDPKGEWTPVAQAVGGQAITLGHGHRTRLNPLDPGHRRTDLDDAAWAAQLAARRRDLLGALAETVLDRRLTPLEHTAIDTALADVFRTSDVPVLPMVVDRLLAPDRRHDSDGRLAEDGRLPGHALRRLVAGDLAGMFDGPSTVTFDPTLPMVTLDLSAVAENDTAISLLMTCASAWMESALLDTAGGPRWVVYDEAWRLMSHPALLRRMDAQWRLARWYGIANMLIFHKLSDLENVGDAGSAMRALASSLLANAETRVIYRQESDQLGPTAAALGLTRTERGLLPTLNTGQGLWRIRERSFVVQHQLHPAEAQLFDTSTRLTANV</sequence>
<dbReference type="InterPro" id="IPR027417">
    <property type="entry name" value="P-loop_NTPase"/>
</dbReference>
<comment type="caution">
    <text evidence="1">The sequence shown here is derived from an EMBL/GenBank/DDBJ whole genome shotgun (WGS) entry which is preliminary data.</text>
</comment>
<protein>
    <recommendedName>
        <fullName evidence="3">ATP-binding protein</fullName>
    </recommendedName>
</protein>
<dbReference type="Proteomes" id="UP000280726">
    <property type="component" value="Unassembled WGS sequence"/>
</dbReference>
<evidence type="ECO:0000313" key="1">
    <source>
        <dbReference type="EMBL" id="RPF28599.1"/>
    </source>
</evidence>
<evidence type="ECO:0008006" key="3">
    <source>
        <dbReference type="Google" id="ProtNLM"/>
    </source>
</evidence>
<reference evidence="1 2" key="1">
    <citation type="submission" date="2018-11" db="EMBL/GenBank/DDBJ databases">
        <title>Sequencing the genomes of 1000 actinobacteria strains.</title>
        <authorList>
            <person name="Klenk H.-P."/>
        </authorList>
    </citation>
    <scope>NUCLEOTIDE SEQUENCE [LARGE SCALE GENOMIC DNA]</scope>
    <source>
        <strain evidence="1 2">DSM 14418</strain>
    </source>
</reference>
<dbReference type="AlphaFoldDB" id="A0A3N4Z5H4"/>
<dbReference type="RefSeq" id="WP_123918936.1">
    <property type="nucleotide sequence ID" value="NZ_RKRA01000001.1"/>
</dbReference>
<dbReference type="Gene3D" id="3.40.50.300">
    <property type="entry name" value="P-loop containing nucleotide triphosphate hydrolases"/>
    <property type="match status" value="2"/>
</dbReference>
<keyword evidence="2" id="KW-1185">Reference proteome</keyword>
<evidence type="ECO:0000313" key="2">
    <source>
        <dbReference type="Proteomes" id="UP000280726"/>
    </source>
</evidence>
<dbReference type="SUPFAM" id="SSF52540">
    <property type="entry name" value="P-loop containing nucleoside triphosphate hydrolases"/>
    <property type="match status" value="1"/>
</dbReference>
<dbReference type="InterPro" id="IPR051162">
    <property type="entry name" value="T4SS_component"/>
</dbReference>
<name>A0A3N4Z5H4_9MICO</name>
<accession>A0A3N4Z5H4</accession>
<dbReference type="PANTHER" id="PTHR30121">
    <property type="entry name" value="UNCHARACTERIZED PROTEIN YJGR-RELATED"/>
    <property type="match status" value="1"/>
</dbReference>
<dbReference type="EMBL" id="RKRA01000001">
    <property type="protein sequence ID" value="RPF28599.1"/>
    <property type="molecule type" value="Genomic_DNA"/>
</dbReference>